<dbReference type="InterPro" id="IPR017896">
    <property type="entry name" value="4Fe4S_Fe-S-bd"/>
</dbReference>
<protein>
    <recommendedName>
        <fullName evidence="3">Ferredoxin</fullName>
    </recommendedName>
</protein>
<dbReference type="PANTHER" id="PTHR24960">
    <property type="entry name" value="PHOTOSYSTEM I IRON-SULFUR CENTER-RELATED"/>
    <property type="match status" value="1"/>
</dbReference>
<dbReference type="PROSITE" id="PS00198">
    <property type="entry name" value="4FE4S_FER_1"/>
    <property type="match status" value="1"/>
</dbReference>
<dbReference type="Proteomes" id="UP000824118">
    <property type="component" value="Unassembled WGS sequence"/>
</dbReference>
<dbReference type="PROSITE" id="PS51379">
    <property type="entry name" value="4FE4S_FER_2"/>
    <property type="match status" value="2"/>
</dbReference>
<proteinExistence type="predicted"/>
<evidence type="ECO:0000313" key="9">
    <source>
        <dbReference type="EMBL" id="HIU50922.1"/>
    </source>
</evidence>
<feature type="domain" description="4Fe-4S ferredoxin-type" evidence="8">
    <location>
        <begin position="181"/>
        <end position="210"/>
    </location>
</feature>
<dbReference type="Gene3D" id="3.30.70.20">
    <property type="match status" value="1"/>
</dbReference>
<reference evidence="9" key="2">
    <citation type="journal article" date="2021" name="PeerJ">
        <title>Extensive microbial diversity within the chicken gut microbiome revealed by metagenomics and culture.</title>
        <authorList>
            <person name="Gilroy R."/>
            <person name="Ravi A."/>
            <person name="Getino M."/>
            <person name="Pursley I."/>
            <person name="Horton D.L."/>
            <person name="Alikhan N.F."/>
            <person name="Baker D."/>
            <person name="Gharbi K."/>
            <person name="Hall N."/>
            <person name="Watson M."/>
            <person name="Adriaenssens E.M."/>
            <person name="Foster-Nyarko E."/>
            <person name="Jarju S."/>
            <person name="Secka A."/>
            <person name="Antonio M."/>
            <person name="Oren A."/>
            <person name="Chaudhuri R.R."/>
            <person name="La Ragione R."/>
            <person name="Hildebrand F."/>
            <person name="Pallen M.J."/>
        </authorList>
    </citation>
    <scope>NUCLEOTIDE SEQUENCE</scope>
    <source>
        <strain evidence="9">ChiGjej1B1-1684</strain>
    </source>
</reference>
<dbReference type="AlphaFoldDB" id="A0A9D1LZN2"/>
<dbReference type="NCBIfam" id="NF038196">
    <property type="entry name" value="ferrodoxin_EFR1"/>
    <property type="match status" value="1"/>
</dbReference>
<dbReference type="InterPro" id="IPR047964">
    <property type="entry name" value="EFR1-like"/>
</dbReference>
<dbReference type="GO" id="GO:0046872">
    <property type="term" value="F:metal ion binding"/>
    <property type="evidence" value="ECO:0007669"/>
    <property type="project" value="UniProtKB-KW"/>
</dbReference>
<dbReference type="GO" id="GO:0051539">
    <property type="term" value="F:4 iron, 4 sulfur cluster binding"/>
    <property type="evidence" value="ECO:0007669"/>
    <property type="project" value="UniProtKB-KW"/>
</dbReference>
<evidence type="ECO:0000256" key="4">
    <source>
        <dbReference type="ARBA" id="ARBA00022485"/>
    </source>
</evidence>
<keyword evidence="6" id="KW-0408">Iron</keyword>
<evidence type="ECO:0000256" key="3">
    <source>
        <dbReference type="ARBA" id="ARBA00013529"/>
    </source>
</evidence>
<comment type="caution">
    <text evidence="9">The sequence shown here is derived from an EMBL/GenBank/DDBJ whole genome shotgun (WGS) entry which is preliminary data.</text>
</comment>
<dbReference type="InterPro" id="IPR029039">
    <property type="entry name" value="Flavoprotein-like_sf"/>
</dbReference>
<keyword evidence="5" id="KW-0479">Metal-binding</keyword>
<dbReference type="SUPFAM" id="SSF54862">
    <property type="entry name" value="4Fe-4S ferredoxins"/>
    <property type="match status" value="1"/>
</dbReference>
<sequence>MIFYFSATGNSRHAAHKTADINENIVSISEALKTKNTEFNIHDGKLGIVFPVYFFGVPQAVMDFINSAVINLKEKTYVYILMTCGASTANADKFVKEALEKKGISVNAVYSVKMVDTYVPLFKIADKAEQEKINSNADRELEKIKKAIDEKISGNQNKNQGLFPKTVTFFSYPFYKHRRFTKKFYVEDSCIGCGLCEKICPSEAIKIEKGKPVWVKKQCNICLGCLHRCPKEAIQYGKKSKTSGRYFYK</sequence>
<dbReference type="PANTHER" id="PTHR24960:SF79">
    <property type="entry name" value="PHOTOSYSTEM I IRON-SULFUR CENTER"/>
    <property type="match status" value="1"/>
</dbReference>
<evidence type="ECO:0000259" key="8">
    <source>
        <dbReference type="PROSITE" id="PS51379"/>
    </source>
</evidence>
<evidence type="ECO:0000256" key="5">
    <source>
        <dbReference type="ARBA" id="ARBA00022723"/>
    </source>
</evidence>
<reference evidence="9" key="1">
    <citation type="submission" date="2020-10" db="EMBL/GenBank/DDBJ databases">
        <authorList>
            <person name="Gilroy R."/>
        </authorList>
    </citation>
    <scope>NUCLEOTIDE SEQUENCE</scope>
    <source>
        <strain evidence="9">ChiGjej1B1-1684</strain>
    </source>
</reference>
<dbReference type="EMBL" id="DVNG01000118">
    <property type="protein sequence ID" value="HIU50922.1"/>
    <property type="molecule type" value="Genomic_DNA"/>
</dbReference>
<organism evidence="9 10">
    <name type="scientific">Candidatus Limousia pullorum</name>
    <dbReference type="NCBI Taxonomy" id="2840860"/>
    <lineage>
        <taxon>Bacteria</taxon>
        <taxon>Bacillati</taxon>
        <taxon>Bacillota</taxon>
        <taxon>Clostridia</taxon>
        <taxon>Eubacteriales</taxon>
        <taxon>Oscillospiraceae</taxon>
        <taxon>Oscillospiraceae incertae sedis</taxon>
        <taxon>Candidatus Limousia</taxon>
    </lineage>
</organism>
<gene>
    <name evidence="9" type="ORF">IAD22_07915</name>
</gene>
<dbReference type="Gene3D" id="3.40.50.360">
    <property type="match status" value="1"/>
</dbReference>
<accession>A0A9D1LZN2</accession>
<dbReference type="Pfam" id="PF00037">
    <property type="entry name" value="Fer4"/>
    <property type="match status" value="1"/>
</dbReference>
<evidence type="ECO:0000256" key="2">
    <source>
        <dbReference type="ARBA" id="ARBA00003532"/>
    </source>
</evidence>
<evidence type="ECO:0000256" key="6">
    <source>
        <dbReference type="ARBA" id="ARBA00023004"/>
    </source>
</evidence>
<dbReference type="SUPFAM" id="SSF52218">
    <property type="entry name" value="Flavoproteins"/>
    <property type="match status" value="1"/>
</dbReference>
<comment type="cofactor">
    <cofactor evidence="1">
        <name>[4Fe-4S] cluster</name>
        <dbReference type="ChEBI" id="CHEBI:49883"/>
    </cofactor>
</comment>
<dbReference type="InterPro" id="IPR050157">
    <property type="entry name" value="PSI_iron-sulfur_center"/>
</dbReference>
<comment type="function">
    <text evidence="2">Ferredoxins are iron-sulfur proteins that transfer electrons in a wide variety of metabolic reactions.</text>
</comment>
<feature type="domain" description="4Fe-4S ferredoxin-type" evidence="8">
    <location>
        <begin position="211"/>
        <end position="239"/>
    </location>
</feature>
<evidence type="ECO:0000256" key="1">
    <source>
        <dbReference type="ARBA" id="ARBA00001966"/>
    </source>
</evidence>
<evidence type="ECO:0000256" key="7">
    <source>
        <dbReference type="ARBA" id="ARBA00023014"/>
    </source>
</evidence>
<evidence type="ECO:0000313" key="10">
    <source>
        <dbReference type="Proteomes" id="UP000824118"/>
    </source>
</evidence>
<keyword evidence="7" id="KW-0411">Iron-sulfur</keyword>
<keyword evidence="4" id="KW-0004">4Fe-4S</keyword>
<name>A0A9D1LZN2_9FIRM</name>
<dbReference type="InterPro" id="IPR017900">
    <property type="entry name" value="4Fe4S_Fe_S_CS"/>
</dbReference>